<dbReference type="GO" id="GO:0008610">
    <property type="term" value="P:lipid biosynthetic process"/>
    <property type="evidence" value="ECO:0007669"/>
    <property type="project" value="InterPro"/>
</dbReference>
<dbReference type="EMBL" id="QBMP01000033">
    <property type="protein sequence ID" value="PZO58553.1"/>
    <property type="molecule type" value="Genomic_DNA"/>
</dbReference>
<reference evidence="7 8" key="2">
    <citation type="submission" date="2018-06" db="EMBL/GenBank/DDBJ databases">
        <title>Metagenomic assembly of (sub)arctic Cyanobacteria and their associated microbiome from non-axenic cultures.</title>
        <authorList>
            <person name="Baurain D."/>
        </authorList>
    </citation>
    <scope>NUCLEOTIDE SEQUENCE [LARGE SCALE GENOMIC DNA]</scope>
    <source>
        <strain evidence="7">ULC027bin1</strain>
    </source>
</reference>
<comment type="subcellular location">
    <subcellularLocation>
        <location evidence="1">Membrane</location>
    </subcellularLocation>
</comment>
<evidence type="ECO:0000313" key="8">
    <source>
        <dbReference type="Proteomes" id="UP000249794"/>
    </source>
</evidence>
<feature type="transmembrane region" description="Helical" evidence="5">
    <location>
        <begin position="51"/>
        <end position="72"/>
    </location>
</feature>
<keyword evidence="3 5" id="KW-1133">Transmembrane helix</keyword>
<comment type="caution">
    <text evidence="7">The sequence shown here is derived from an EMBL/GenBank/DDBJ whole genome shotgun (WGS) entry which is preliminary data.</text>
</comment>
<dbReference type="GO" id="GO:0016491">
    <property type="term" value="F:oxidoreductase activity"/>
    <property type="evidence" value="ECO:0007669"/>
    <property type="project" value="InterPro"/>
</dbReference>
<sequence length="270" mass="30134">MTVAGYVAAASSLYWLLYLRRGSRFSAGSTSGLKPGFTTLTQIWAAIRSDVILSVMSSGIFSVCAALMMMAYKLGYTRLYQQPDQHGLWYLGFSLVLVIVLQDTYFYFTHRLSHHPRCYKWLHQGHHQSKNPTPWTAFAFDPAEAMLQAIYLMGAVLLIPMHVSVLVAVVMVMTTGALIHHFGVRLFEDSAVGAWLGSWLVGCTHHWLHHRKYTVHYSLYFTFWDRVMGTQYDGYEAVLSPTVSAASVGAIAPEAAIAGLKNRGATCSKR</sequence>
<keyword evidence="2 5" id="KW-0812">Transmembrane</keyword>
<feature type="domain" description="Fatty acid hydroxylase" evidence="6">
    <location>
        <begin position="96"/>
        <end position="230"/>
    </location>
</feature>
<dbReference type="PANTHER" id="PTHR11863">
    <property type="entry name" value="STEROL DESATURASE"/>
    <property type="match status" value="1"/>
</dbReference>
<dbReference type="GO" id="GO:0005506">
    <property type="term" value="F:iron ion binding"/>
    <property type="evidence" value="ECO:0007669"/>
    <property type="project" value="InterPro"/>
</dbReference>
<evidence type="ECO:0000256" key="1">
    <source>
        <dbReference type="ARBA" id="ARBA00004370"/>
    </source>
</evidence>
<proteinExistence type="predicted"/>
<accession>A0A2W4XMA4</accession>
<gene>
    <name evidence="7" type="ORF">DCF15_05140</name>
</gene>
<feature type="transmembrane region" description="Helical" evidence="5">
    <location>
        <begin position="87"/>
        <end position="108"/>
    </location>
</feature>
<dbReference type="AlphaFoldDB" id="A0A2W4XMA4"/>
<evidence type="ECO:0000256" key="3">
    <source>
        <dbReference type="ARBA" id="ARBA00022989"/>
    </source>
</evidence>
<organism evidence="7 8">
    <name type="scientific">Phormidesmis priestleyi</name>
    <dbReference type="NCBI Taxonomy" id="268141"/>
    <lineage>
        <taxon>Bacteria</taxon>
        <taxon>Bacillati</taxon>
        <taxon>Cyanobacteriota</taxon>
        <taxon>Cyanophyceae</taxon>
        <taxon>Leptolyngbyales</taxon>
        <taxon>Leptolyngbyaceae</taxon>
        <taxon>Phormidesmis</taxon>
    </lineage>
</organism>
<evidence type="ECO:0000259" key="6">
    <source>
        <dbReference type="Pfam" id="PF04116"/>
    </source>
</evidence>
<feature type="transmembrane region" description="Helical" evidence="5">
    <location>
        <begin position="191"/>
        <end position="208"/>
    </location>
</feature>
<name>A0A2W4XMA4_9CYAN</name>
<evidence type="ECO:0000256" key="2">
    <source>
        <dbReference type="ARBA" id="ARBA00022692"/>
    </source>
</evidence>
<reference evidence="8" key="1">
    <citation type="submission" date="2018-04" db="EMBL/GenBank/DDBJ databases">
        <authorList>
            <person name="Cornet L."/>
        </authorList>
    </citation>
    <scope>NUCLEOTIDE SEQUENCE [LARGE SCALE GENOMIC DNA]</scope>
</reference>
<dbReference type="GO" id="GO:0016020">
    <property type="term" value="C:membrane"/>
    <property type="evidence" value="ECO:0007669"/>
    <property type="project" value="UniProtKB-SubCell"/>
</dbReference>
<dbReference type="InterPro" id="IPR050307">
    <property type="entry name" value="Sterol_Desaturase_Related"/>
</dbReference>
<evidence type="ECO:0000256" key="5">
    <source>
        <dbReference type="SAM" id="Phobius"/>
    </source>
</evidence>
<protein>
    <submittedName>
        <fullName evidence="7">Sterol desaturase family protein</fullName>
    </submittedName>
</protein>
<dbReference type="Pfam" id="PF04116">
    <property type="entry name" value="FA_hydroxylase"/>
    <property type="match status" value="1"/>
</dbReference>
<keyword evidence="4 5" id="KW-0472">Membrane</keyword>
<evidence type="ECO:0000256" key="4">
    <source>
        <dbReference type="ARBA" id="ARBA00023136"/>
    </source>
</evidence>
<evidence type="ECO:0000313" key="7">
    <source>
        <dbReference type="EMBL" id="PZO58553.1"/>
    </source>
</evidence>
<dbReference type="InterPro" id="IPR006694">
    <property type="entry name" value="Fatty_acid_hydroxylase"/>
</dbReference>
<dbReference type="Proteomes" id="UP000249794">
    <property type="component" value="Unassembled WGS sequence"/>
</dbReference>
<feature type="transmembrane region" description="Helical" evidence="5">
    <location>
        <begin position="150"/>
        <end position="179"/>
    </location>
</feature>